<name>A0A8J2V4B0_9PROT</name>
<dbReference type="EMBL" id="BMGH01000001">
    <property type="protein sequence ID" value="GGD01022.1"/>
    <property type="molecule type" value="Genomic_DNA"/>
</dbReference>
<keyword evidence="1" id="KW-0472">Membrane</keyword>
<protein>
    <recommendedName>
        <fullName evidence="2">TadE-like domain-containing protein</fullName>
    </recommendedName>
</protein>
<proteinExistence type="predicted"/>
<dbReference type="InterPro" id="IPR012495">
    <property type="entry name" value="TadE-like_dom"/>
</dbReference>
<sequence length="187" mass="20761">MKRFFSDQKGIAATEFALIMPLLVMLSLSIFELTFRVQAADELDRYTFQMGDFLSRFGELTEGNIDEFYTMADRIMPGIQFEESNLSVVIVSIGFEEDGDPVLLWTRSRGLEQLAYDIETARGLAPPGQSVMLIRSKLATTTMFSVFGGTTLTLKSDAVFKPRTTRAIAIDGDLTDVGAVIVGYENE</sequence>
<dbReference type="Pfam" id="PF07811">
    <property type="entry name" value="TadE"/>
    <property type="match status" value="1"/>
</dbReference>
<gene>
    <name evidence="3" type="ORF">GCM10011342_07500</name>
</gene>
<feature type="transmembrane region" description="Helical" evidence="1">
    <location>
        <begin position="12"/>
        <end position="31"/>
    </location>
</feature>
<reference evidence="3" key="2">
    <citation type="submission" date="2020-09" db="EMBL/GenBank/DDBJ databases">
        <authorList>
            <person name="Sun Q."/>
            <person name="Zhou Y."/>
        </authorList>
    </citation>
    <scope>NUCLEOTIDE SEQUENCE</scope>
    <source>
        <strain evidence="3">CGMCC 1.12921</strain>
    </source>
</reference>
<evidence type="ECO:0000259" key="2">
    <source>
        <dbReference type="Pfam" id="PF07811"/>
    </source>
</evidence>
<feature type="domain" description="TadE-like" evidence="2">
    <location>
        <begin position="10"/>
        <end position="39"/>
    </location>
</feature>
<evidence type="ECO:0000313" key="4">
    <source>
        <dbReference type="Proteomes" id="UP000613582"/>
    </source>
</evidence>
<dbReference type="AlphaFoldDB" id="A0A8J2V4B0"/>
<reference evidence="3" key="1">
    <citation type="journal article" date="2014" name="Int. J. Syst. Evol. Microbiol.">
        <title>Complete genome sequence of Corynebacterium casei LMG S-19264T (=DSM 44701T), isolated from a smear-ripened cheese.</title>
        <authorList>
            <consortium name="US DOE Joint Genome Institute (JGI-PGF)"/>
            <person name="Walter F."/>
            <person name="Albersmeier A."/>
            <person name="Kalinowski J."/>
            <person name="Ruckert C."/>
        </authorList>
    </citation>
    <scope>NUCLEOTIDE SEQUENCE</scope>
    <source>
        <strain evidence="3">CGMCC 1.12921</strain>
    </source>
</reference>
<evidence type="ECO:0000313" key="3">
    <source>
        <dbReference type="EMBL" id="GGD01022.1"/>
    </source>
</evidence>
<keyword evidence="1" id="KW-0812">Transmembrane</keyword>
<dbReference type="RefSeq" id="WP_188159946.1">
    <property type="nucleotide sequence ID" value="NZ_BMGH01000001.1"/>
</dbReference>
<accession>A0A8J2V4B0</accession>
<evidence type="ECO:0000256" key="1">
    <source>
        <dbReference type="SAM" id="Phobius"/>
    </source>
</evidence>
<keyword evidence="4" id="KW-1185">Reference proteome</keyword>
<organism evidence="3 4">
    <name type="scientific">Aquisalinus flavus</name>
    <dbReference type="NCBI Taxonomy" id="1526572"/>
    <lineage>
        <taxon>Bacteria</taxon>
        <taxon>Pseudomonadati</taxon>
        <taxon>Pseudomonadota</taxon>
        <taxon>Alphaproteobacteria</taxon>
        <taxon>Parvularculales</taxon>
        <taxon>Parvularculaceae</taxon>
        <taxon>Aquisalinus</taxon>
    </lineage>
</organism>
<keyword evidence="1" id="KW-1133">Transmembrane helix</keyword>
<comment type="caution">
    <text evidence="3">The sequence shown here is derived from an EMBL/GenBank/DDBJ whole genome shotgun (WGS) entry which is preliminary data.</text>
</comment>
<dbReference type="Proteomes" id="UP000613582">
    <property type="component" value="Unassembled WGS sequence"/>
</dbReference>